<comment type="caution">
    <text evidence="19">The sequence shown here is derived from an EMBL/GenBank/DDBJ whole genome shotgun (WGS) entry which is preliminary data.</text>
</comment>
<evidence type="ECO:0000256" key="17">
    <source>
        <dbReference type="RuleBase" id="RU003947"/>
    </source>
</evidence>
<evidence type="ECO:0000256" key="9">
    <source>
        <dbReference type="ARBA" id="ARBA00022833"/>
    </source>
</evidence>
<keyword evidence="20" id="KW-1185">Reference proteome</keyword>
<feature type="binding site" evidence="15">
    <location>
        <position position="58"/>
    </location>
    <ligand>
        <name>Mg(2+)</name>
        <dbReference type="ChEBI" id="CHEBI:18420"/>
    </ligand>
</feature>
<dbReference type="AlphaFoldDB" id="A0AAW1UXJ4"/>
<dbReference type="Proteomes" id="UP001431783">
    <property type="component" value="Unassembled WGS sequence"/>
</dbReference>
<comment type="subcellular location">
    <subcellularLocation>
        <location evidence="1">Cell membrane</location>
        <topology evidence="1">Lipid-anchor</topology>
        <topology evidence="1">GPI-anchor</topology>
    </subcellularLocation>
</comment>
<dbReference type="Gene3D" id="3.40.720.10">
    <property type="entry name" value="Alkaline Phosphatase, subunit A"/>
    <property type="match status" value="1"/>
</dbReference>
<dbReference type="PANTHER" id="PTHR11596">
    <property type="entry name" value="ALKALINE PHOSPHATASE"/>
    <property type="match status" value="1"/>
</dbReference>
<dbReference type="SUPFAM" id="SSF53649">
    <property type="entry name" value="Alkaline phosphatase-like"/>
    <property type="match status" value="1"/>
</dbReference>
<evidence type="ECO:0000256" key="13">
    <source>
        <dbReference type="ARBA" id="ARBA00023288"/>
    </source>
</evidence>
<evidence type="ECO:0000256" key="14">
    <source>
        <dbReference type="PIRSR" id="PIRSR601952-1"/>
    </source>
</evidence>
<evidence type="ECO:0000256" key="6">
    <source>
        <dbReference type="ARBA" id="ARBA00022622"/>
    </source>
</evidence>
<evidence type="ECO:0000256" key="12">
    <source>
        <dbReference type="ARBA" id="ARBA00023180"/>
    </source>
</evidence>
<evidence type="ECO:0000256" key="5">
    <source>
        <dbReference type="ARBA" id="ARBA00022553"/>
    </source>
</evidence>
<dbReference type="PROSITE" id="PS00123">
    <property type="entry name" value="ALKALINE_PHOSPHATASE"/>
    <property type="match status" value="1"/>
</dbReference>
<dbReference type="EC" id="3.1.3.1" evidence="3 17"/>
<protein>
    <recommendedName>
        <fullName evidence="3 17">Alkaline phosphatase</fullName>
        <ecNumber evidence="3 17">3.1.3.1</ecNumber>
    </recommendedName>
</protein>
<comment type="catalytic activity">
    <reaction evidence="17">
        <text>a phosphate monoester + H2O = an alcohol + phosphate</text>
        <dbReference type="Rhea" id="RHEA:15017"/>
        <dbReference type="ChEBI" id="CHEBI:15377"/>
        <dbReference type="ChEBI" id="CHEBI:30879"/>
        <dbReference type="ChEBI" id="CHEBI:43474"/>
        <dbReference type="ChEBI" id="CHEBI:67140"/>
        <dbReference type="EC" id="3.1.3.1"/>
    </reaction>
</comment>
<feature type="binding site" evidence="15">
    <location>
        <position position="373"/>
    </location>
    <ligand>
        <name>Zn(2+)</name>
        <dbReference type="ChEBI" id="CHEBI:29105"/>
        <label>2</label>
    </ligand>
</feature>
<dbReference type="PRINTS" id="PR00113">
    <property type="entry name" value="ALKPHPHTASE"/>
</dbReference>
<evidence type="ECO:0000256" key="7">
    <source>
        <dbReference type="ARBA" id="ARBA00022723"/>
    </source>
</evidence>
<evidence type="ECO:0000256" key="8">
    <source>
        <dbReference type="ARBA" id="ARBA00022801"/>
    </source>
</evidence>
<keyword evidence="5" id="KW-0597">Phosphoprotein</keyword>
<feature type="binding site" evidence="15">
    <location>
        <position position="58"/>
    </location>
    <ligand>
        <name>Zn(2+)</name>
        <dbReference type="ChEBI" id="CHEBI:29105"/>
        <label>2</label>
    </ligand>
</feature>
<feature type="binding site" evidence="15">
    <location>
        <position position="167"/>
    </location>
    <ligand>
        <name>Mg(2+)</name>
        <dbReference type="ChEBI" id="CHEBI:18420"/>
    </ligand>
</feature>
<dbReference type="FunFam" id="3.40.720.10:FF:000008">
    <property type="entry name" value="Alkaline phosphatase"/>
    <property type="match status" value="1"/>
</dbReference>
<dbReference type="GO" id="GO:0098552">
    <property type="term" value="C:side of membrane"/>
    <property type="evidence" value="ECO:0007669"/>
    <property type="project" value="UniProtKB-KW"/>
</dbReference>
<dbReference type="InterPro" id="IPR018299">
    <property type="entry name" value="Alkaline_phosphatase_AS"/>
</dbReference>
<evidence type="ECO:0000256" key="3">
    <source>
        <dbReference type="ARBA" id="ARBA00012647"/>
    </source>
</evidence>
<feature type="binding site" evidence="15">
    <location>
        <position position="454"/>
    </location>
    <ligand>
        <name>Zn(2+)</name>
        <dbReference type="ChEBI" id="CHEBI:29105"/>
        <label>2</label>
    </ligand>
</feature>
<dbReference type="SMART" id="SM00098">
    <property type="entry name" value="alkPPc"/>
    <property type="match status" value="1"/>
</dbReference>
<keyword evidence="9 15" id="KW-0862">Zinc</keyword>
<dbReference type="EMBL" id="JARQZJ010000092">
    <property type="protein sequence ID" value="KAK9884294.1"/>
    <property type="molecule type" value="Genomic_DNA"/>
</dbReference>
<evidence type="ECO:0000256" key="2">
    <source>
        <dbReference type="ARBA" id="ARBA00005984"/>
    </source>
</evidence>
<keyword evidence="4" id="KW-1003">Cell membrane</keyword>
<evidence type="ECO:0000313" key="20">
    <source>
        <dbReference type="Proteomes" id="UP001431783"/>
    </source>
</evidence>
<keyword evidence="10 15" id="KW-0460">Magnesium</keyword>
<sequence>MLEKAALTVLFLITFCLSTAVSEDQEFWRNKGISEINDALNIKHNTNVAKNVIVFIGDGMSLSTTTSSRIYSKGEAGFLTWEKFDNVGLLKTYSNDKYVPDSSCTATALFCGMKTNFKTTGVDASVQLNDCEASLIPEKRTSSIFSWAMESGRSTGFVTTTTVTHATPSALYVHTANRNWECEANIPANSKQCKDIARQLVEDLPGRNIKVIMGGGRQMLQSNSSEKPNDPLDRGACIRSDGRDLIEVWKKDKEDRKVPYAVVSNNAELNGMDESSEYLLGIFANGHLQKEFEKDEGPQGMPSLKTMTEKAIKTLQKNKDGFILMVEGGLIDKAHHSGNARQALDETRAFDDAVESALSLVDTKDTLIIVTSDHSHGMTFVGHLDRNQSIFGSVSTNIGNKTPYTSLLYVLGGDKNFQYEAKNGSVVRRDPTQDQTDAFEYSQQAGFHDDEGKHSGEDVLVYATGPMAHLVHSVREQTFVAYLISYAAKIGPAKDIKSDAASRYSACCMFLVLPVLFLLNTCLK</sequence>
<evidence type="ECO:0000256" key="4">
    <source>
        <dbReference type="ARBA" id="ARBA00022475"/>
    </source>
</evidence>
<dbReference type="InterPro" id="IPR017850">
    <property type="entry name" value="Alkaline_phosphatase_core_sf"/>
</dbReference>
<keyword evidence="6" id="KW-0336">GPI-anchor</keyword>
<dbReference type="PANTHER" id="PTHR11596:SF5">
    <property type="entry name" value="ALKALINE PHOSPHATASE"/>
    <property type="match status" value="1"/>
</dbReference>
<evidence type="ECO:0000256" key="18">
    <source>
        <dbReference type="SAM" id="SignalP"/>
    </source>
</evidence>
<proteinExistence type="inferred from homology"/>
<evidence type="ECO:0000256" key="15">
    <source>
        <dbReference type="PIRSR" id="PIRSR601952-2"/>
    </source>
</evidence>
<organism evidence="19 20">
    <name type="scientific">Henosepilachna vigintioctopunctata</name>
    <dbReference type="NCBI Taxonomy" id="420089"/>
    <lineage>
        <taxon>Eukaryota</taxon>
        <taxon>Metazoa</taxon>
        <taxon>Ecdysozoa</taxon>
        <taxon>Arthropoda</taxon>
        <taxon>Hexapoda</taxon>
        <taxon>Insecta</taxon>
        <taxon>Pterygota</taxon>
        <taxon>Neoptera</taxon>
        <taxon>Endopterygota</taxon>
        <taxon>Coleoptera</taxon>
        <taxon>Polyphaga</taxon>
        <taxon>Cucujiformia</taxon>
        <taxon>Coccinelloidea</taxon>
        <taxon>Coccinellidae</taxon>
        <taxon>Epilachninae</taxon>
        <taxon>Epilachnini</taxon>
        <taxon>Henosepilachna</taxon>
    </lineage>
</organism>
<dbReference type="GO" id="GO:0046872">
    <property type="term" value="F:metal ion binding"/>
    <property type="evidence" value="ECO:0007669"/>
    <property type="project" value="UniProtKB-KW"/>
</dbReference>
<feature type="binding site" evidence="15">
    <location>
        <position position="327"/>
    </location>
    <ligand>
        <name>Mg(2+)</name>
        <dbReference type="ChEBI" id="CHEBI:18420"/>
    </ligand>
</feature>
<feature type="signal peptide" evidence="18">
    <location>
        <begin position="1"/>
        <end position="22"/>
    </location>
</feature>
<comment type="cofactor">
    <cofactor evidence="15">
        <name>Mg(2+)</name>
        <dbReference type="ChEBI" id="CHEBI:18420"/>
    </cofactor>
    <text evidence="15">Binds 1 Mg(2+) ion.</text>
</comment>
<keyword evidence="12" id="KW-0325">Glycoprotein</keyword>
<keyword evidence="18" id="KW-0732">Signal</keyword>
<dbReference type="GO" id="GO:0005886">
    <property type="term" value="C:plasma membrane"/>
    <property type="evidence" value="ECO:0007669"/>
    <property type="project" value="UniProtKB-SubCell"/>
</dbReference>
<dbReference type="Pfam" id="PF00245">
    <property type="entry name" value="Alk_phosphatase"/>
    <property type="match status" value="1"/>
</dbReference>
<accession>A0AAW1UXJ4</accession>
<comment type="similarity">
    <text evidence="2 16">Belongs to the alkaline phosphatase family.</text>
</comment>
<feature type="chain" id="PRO_5043329470" description="Alkaline phosphatase" evidence="18">
    <location>
        <begin position="23"/>
        <end position="524"/>
    </location>
</feature>
<gene>
    <name evidence="19" type="ORF">WA026_005246</name>
</gene>
<dbReference type="CDD" id="cd16012">
    <property type="entry name" value="ALP"/>
    <property type="match status" value="1"/>
</dbReference>
<feature type="binding site" evidence="15">
    <location>
        <position position="332"/>
    </location>
    <ligand>
        <name>Zn(2+)</name>
        <dbReference type="ChEBI" id="CHEBI:29105"/>
        <label>2</label>
    </ligand>
</feature>
<feature type="binding site" evidence="15">
    <location>
        <position position="165"/>
    </location>
    <ligand>
        <name>Mg(2+)</name>
        <dbReference type="ChEBI" id="CHEBI:18420"/>
    </ligand>
</feature>
<keyword evidence="8 17" id="KW-0378">Hydrolase</keyword>
<evidence type="ECO:0000256" key="10">
    <source>
        <dbReference type="ARBA" id="ARBA00022842"/>
    </source>
</evidence>
<dbReference type="GO" id="GO:0004035">
    <property type="term" value="F:alkaline phosphatase activity"/>
    <property type="evidence" value="ECO:0007669"/>
    <property type="project" value="UniProtKB-EC"/>
</dbReference>
<reference evidence="19 20" key="1">
    <citation type="submission" date="2023-03" db="EMBL/GenBank/DDBJ databases">
        <title>Genome insight into feeding habits of ladybird beetles.</title>
        <authorList>
            <person name="Li H.-S."/>
            <person name="Huang Y.-H."/>
            <person name="Pang H."/>
        </authorList>
    </citation>
    <scope>NUCLEOTIDE SEQUENCE [LARGE SCALE GENOMIC DNA]</scope>
    <source>
        <strain evidence="19">SYSU_2023b</strain>
        <tissue evidence="19">Whole body</tissue>
    </source>
</reference>
<feature type="binding site" evidence="15">
    <location>
        <position position="336"/>
    </location>
    <ligand>
        <name>Zn(2+)</name>
        <dbReference type="ChEBI" id="CHEBI:29105"/>
        <label>2</label>
    </ligand>
</feature>
<evidence type="ECO:0000256" key="11">
    <source>
        <dbReference type="ARBA" id="ARBA00023136"/>
    </source>
</evidence>
<evidence type="ECO:0000313" key="19">
    <source>
        <dbReference type="EMBL" id="KAK9884294.1"/>
    </source>
</evidence>
<evidence type="ECO:0000256" key="1">
    <source>
        <dbReference type="ARBA" id="ARBA00004609"/>
    </source>
</evidence>
<evidence type="ECO:0000256" key="16">
    <source>
        <dbReference type="RuleBase" id="RU003946"/>
    </source>
</evidence>
<keyword evidence="7 15" id="KW-0479">Metal-binding</keyword>
<feature type="active site" description="Phosphoserine intermediate" evidence="14">
    <location>
        <position position="102"/>
    </location>
</feature>
<comment type="cofactor">
    <cofactor evidence="15">
        <name>Zn(2+)</name>
        <dbReference type="ChEBI" id="CHEBI:29105"/>
    </cofactor>
    <text evidence="15">Binds 2 Zn(2+) ions.</text>
</comment>
<keyword evidence="11" id="KW-0472">Membrane</keyword>
<feature type="binding site" evidence="15">
    <location>
        <position position="374"/>
    </location>
    <ligand>
        <name>Zn(2+)</name>
        <dbReference type="ChEBI" id="CHEBI:29105"/>
        <label>2</label>
    </ligand>
</feature>
<name>A0AAW1UXJ4_9CUCU</name>
<dbReference type="InterPro" id="IPR001952">
    <property type="entry name" value="Alkaline_phosphatase"/>
</dbReference>
<keyword evidence="13" id="KW-0449">Lipoprotein</keyword>